<keyword evidence="2" id="KW-0805">Transcription regulation</keyword>
<dbReference type="SUPFAM" id="SSF88946">
    <property type="entry name" value="Sigma2 domain of RNA polymerase sigma factors"/>
    <property type="match status" value="1"/>
</dbReference>
<dbReference type="EMBL" id="FRXN01000001">
    <property type="protein sequence ID" value="SHO61007.1"/>
    <property type="molecule type" value="Genomic_DNA"/>
</dbReference>
<dbReference type="Proteomes" id="UP000184609">
    <property type="component" value="Unassembled WGS sequence"/>
</dbReference>
<proteinExistence type="inferred from homology"/>
<keyword evidence="7" id="KW-1185">Reference proteome</keyword>
<dbReference type="InterPro" id="IPR013324">
    <property type="entry name" value="RNA_pol_sigma_r3/r4-like"/>
</dbReference>
<dbReference type="InterPro" id="IPR014284">
    <property type="entry name" value="RNA_pol_sigma-70_dom"/>
</dbReference>
<dbReference type="InterPro" id="IPR036388">
    <property type="entry name" value="WH-like_DNA-bd_sf"/>
</dbReference>
<dbReference type="InterPro" id="IPR039425">
    <property type="entry name" value="RNA_pol_sigma-70-like"/>
</dbReference>
<keyword evidence="4" id="KW-0804">Transcription</keyword>
<dbReference type="InterPro" id="IPR013325">
    <property type="entry name" value="RNA_pol_sigma_r2"/>
</dbReference>
<comment type="similarity">
    <text evidence="1">Belongs to the sigma-70 factor family. ECF subfamily.</text>
</comment>
<gene>
    <name evidence="6" type="ORF">SAMN04488108_1174</name>
</gene>
<dbReference type="AlphaFoldDB" id="A0A1M7Z7U5"/>
<dbReference type="NCBIfam" id="TIGR02937">
    <property type="entry name" value="sigma70-ECF"/>
    <property type="match status" value="1"/>
</dbReference>
<sequence>MNNKTQNSFLNQSRPFALKESVQIIDSKSESEIWREFDLGDEKAFNYLFRVYTPLLMRYGCQLTHDQGLVKDCIQNLFIRLRKMRGKLEKVAKVKSYLYKSLQRDIFKQIHKSSNEISLENENLFLIELSFESRLIDYETDSQHREQLNVALKFLTERQRQALLLLYVEGFSYKEVAELMELKDAKYARKLVYRALGILRSSFKSKSGS</sequence>
<evidence type="ECO:0000313" key="7">
    <source>
        <dbReference type="Proteomes" id="UP000184609"/>
    </source>
</evidence>
<protein>
    <submittedName>
        <fullName evidence="6">RNA polymerase sigma-70 factor, ECF subfamily</fullName>
    </submittedName>
</protein>
<evidence type="ECO:0000313" key="6">
    <source>
        <dbReference type="EMBL" id="SHO61007.1"/>
    </source>
</evidence>
<reference evidence="7" key="1">
    <citation type="submission" date="2016-12" db="EMBL/GenBank/DDBJ databases">
        <authorList>
            <person name="Varghese N."/>
            <person name="Submissions S."/>
        </authorList>
    </citation>
    <scope>NUCLEOTIDE SEQUENCE [LARGE SCALE GENOMIC DNA]</scope>
    <source>
        <strain evidence="7">DSM 25035</strain>
    </source>
</reference>
<name>A0A1M7Z7U5_9BACT</name>
<dbReference type="STRING" id="1073327.SAMN04488108_1174"/>
<dbReference type="InterPro" id="IPR053867">
    <property type="entry name" value="PhyR_sigma4"/>
</dbReference>
<accession>A0A1M7Z7U5</accession>
<dbReference type="PANTHER" id="PTHR43133:SF46">
    <property type="entry name" value="RNA POLYMERASE SIGMA-70 FACTOR ECF SUBFAMILY"/>
    <property type="match status" value="1"/>
</dbReference>
<dbReference type="CDD" id="cd06171">
    <property type="entry name" value="Sigma70_r4"/>
    <property type="match status" value="1"/>
</dbReference>
<organism evidence="6 7">
    <name type="scientific">Algoriphagus zhangzhouensis</name>
    <dbReference type="NCBI Taxonomy" id="1073327"/>
    <lineage>
        <taxon>Bacteria</taxon>
        <taxon>Pseudomonadati</taxon>
        <taxon>Bacteroidota</taxon>
        <taxon>Cytophagia</taxon>
        <taxon>Cytophagales</taxon>
        <taxon>Cyclobacteriaceae</taxon>
        <taxon>Algoriphagus</taxon>
    </lineage>
</organism>
<dbReference type="PANTHER" id="PTHR43133">
    <property type="entry name" value="RNA POLYMERASE ECF-TYPE SIGMA FACTO"/>
    <property type="match status" value="1"/>
</dbReference>
<keyword evidence="3" id="KW-0731">Sigma factor</keyword>
<evidence type="ECO:0000256" key="2">
    <source>
        <dbReference type="ARBA" id="ARBA00023015"/>
    </source>
</evidence>
<dbReference type="GO" id="GO:0006352">
    <property type="term" value="P:DNA-templated transcription initiation"/>
    <property type="evidence" value="ECO:0007669"/>
    <property type="project" value="InterPro"/>
</dbReference>
<dbReference type="SUPFAM" id="SSF88659">
    <property type="entry name" value="Sigma3 and sigma4 domains of RNA polymerase sigma factors"/>
    <property type="match status" value="1"/>
</dbReference>
<dbReference type="RefSeq" id="WP_073570769.1">
    <property type="nucleotide sequence ID" value="NZ_FRXN01000001.1"/>
</dbReference>
<dbReference type="Pfam" id="PF22233">
    <property type="entry name" value="PhyR_sigma-like"/>
    <property type="match status" value="1"/>
</dbReference>
<evidence type="ECO:0000259" key="5">
    <source>
        <dbReference type="Pfam" id="PF22233"/>
    </source>
</evidence>
<feature type="domain" description="PhyR sigma4" evidence="5">
    <location>
        <begin position="153"/>
        <end position="195"/>
    </location>
</feature>
<dbReference type="Gene3D" id="1.10.1740.10">
    <property type="match status" value="1"/>
</dbReference>
<dbReference type="Gene3D" id="1.10.10.10">
    <property type="entry name" value="Winged helix-like DNA-binding domain superfamily/Winged helix DNA-binding domain"/>
    <property type="match status" value="1"/>
</dbReference>
<dbReference type="GO" id="GO:0016987">
    <property type="term" value="F:sigma factor activity"/>
    <property type="evidence" value="ECO:0007669"/>
    <property type="project" value="UniProtKB-KW"/>
</dbReference>
<dbReference type="OrthoDB" id="9150024at2"/>
<evidence type="ECO:0000256" key="3">
    <source>
        <dbReference type="ARBA" id="ARBA00023082"/>
    </source>
</evidence>
<evidence type="ECO:0000256" key="4">
    <source>
        <dbReference type="ARBA" id="ARBA00023163"/>
    </source>
</evidence>
<evidence type="ECO:0000256" key="1">
    <source>
        <dbReference type="ARBA" id="ARBA00010641"/>
    </source>
</evidence>